<gene>
    <name evidence="1" type="ORF">DW927_12375</name>
</gene>
<accession>A0A3R6A4A6</accession>
<dbReference type="AlphaFoldDB" id="A0A3R6A4A6"/>
<sequence>MDYKKLICRRILDLDPQYDIKKLENSSKQEVENILRRKKQESPKEKVLRNIGRDKNNRIVYKDEVGLFWKQHEGKLYSCLSFHGEPFLPMNEQIICKIYDREEMRQSALSS</sequence>
<reference evidence="1 2" key="1">
    <citation type="submission" date="2018-08" db="EMBL/GenBank/DDBJ databases">
        <title>A genome reference for cultivated species of the human gut microbiota.</title>
        <authorList>
            <person name="Zou Y."/>
            <person name="Xue W."/>
            <person name="Luo G."/>
        </authorList>
    </citation>
    <scope>NUCLEOTIDE SEQUENCE [LARGE SCALE GENOMIC DNA]</scope>
    <source>
        <strain evidence="1 2">AM43-11</strain>
    </source>
</reference>
<dbReference type="RefSeq" id="WP_118591883.1">
    <property type="nucleotide sequence ID" value="NZ_QSFP01000013.1"/>
</dbReference>
<evidence type="ECO:0000313" key="1">
    <source>
        <dbReference type="EMBL" id="RHA66326.1"/>
    </source>
</evidence>
<organism evidence="1 2">
    <name type="scientific">Roseburia intestinalis</name>
    <dbReference type="NCBI Taxonomy" id="166486"/>
    <lineage>
        <taxon>Bacteria</taxon>
        <taxon>Bacillati</taxon>
        <taxon>Bacillota</taxon>
        <taxon>Clostridia</taxon>
        <taxon>Lachnospirales</taxon>
        <taxon>Lachnospiraceae</taxon>
        <taxon>Roseburia</taxon>
    </lineage>
</organism>
<dbReference type="EMBL" id="QSFP01000013">
    <property type="protein sequence ID" value="RHA66326.1"/>
    <property type="molecule type" value="Genomic_DNA"/>
</dbReference>
<evidence type="ECO:0000313" key="2">
    <source>
        <dbReference type="Proteomes" id="UP000284465"/>
    </source>
</evidence>
<proteinExistence type="predicted"/>
<comment type="caution">
    <text evidence="1">The sequence shown here is derived from an EMBL/GenBank/DDBJ whole genome shotgun (WGS) entry which is preliminary data.</text>
</comment>
<name>A0A3R6A4A6_9FIRM</name>
<protein>
    <submittedName>
        <fullName evidence="1">Uncharacterized protein</fullName>
    </submittedName>
</protein>
<dbReference type="Proteomes" id="UP000284465">
    <property type="component" value="Unassembled WGS sequence"/>
</dbReference>